<dbReference type="Gene3D" id="6.10.140.2220">
    <property type="match status" value="1"/>
</dbReference>
<dbReference type="SUPFAM" id="SSF144232">
    <property type="entry name" value="HIT/MYND zinc finger-like"/>
    <property type="match status" value="1"/>
</dbReference>
<organism evidence="6 7">
    <name type="scientific">Hypsizygus marmoreus</name>
    <name type="common">White beech mushroom</name>
    <name type="synonym">Agaricus marmoreus</name>
    <dbReference type="NCBI Taxonomy" id="39966"/>
    <lineage>
        <taxon>Eukaryota</taxon>
        <taxon>Fungi</taxon>
        <taxon>Dikarya</taxon>
        <taxon>Basidiomycota</taxon>
        <taxon>Agaricomycotina</taxon>
        <taxon>Agaricomycetes</taxon>
        <taxon>Agaricomycetidae</taxon>
        <taxon>Agaricales</taxon>
        <taxon>Tricholomatineae</taxon>
        <taxon>Lyophyllaceae</taxon>
        <taxon>Hypsizygus</taxon>
    </lineage>
</organism>
<dbReference type="PROSITE" id="PS50865">
    <property type="entry name" value="ZF_MYND_2"/>
    <property type="match status" value="1"/>
</dbReference>
<evidence type="ECO:0000259" key="5">
    <source>
        <dbReference type="PROSITE" id="PS50865"/>
    </source>
</evidence>
<accession>A0A369JRD6</accession>
<dbReference type="STRING" id="39966.A0A369JRD6"/>
<name>A0A369JRD6_HYPMA</name>
<reference evidence="6" key="1">
    <citation type="submission" date="2018-04" db="EMBL/GenBank/DDBJ databases">
        <title>Whole genome sequencing of Hypsizygus marmoreus.</title>
        <authorList>
            <person name="Choi I.-G."/>
            <person name="Min B."/>
            <person name="Kim J.-G."/>
            <person name="Kim S."/>
            <person name="Oh Y.-L."/>
            <person name="Kong W.-S."/>
            <person name="Park H."/>
            <person name="Jeong J."/>
            <person name="Song E.-S."/>
        </authorList>
    </citation>
    <scope>NUCLEOTIDE SEQUENCE [LARGE SCALE GENOMIC DNA]</scope>
    <source>
        <strain evidence="6">51987-8</strain>
    </source>
</reference>
<keyword evidence="2 4" id="KW-0863">Zinc-finger</keyword>
<evidence type="ECO:0000256" key="2">
    <source>
        <dbReference type="ARBA" id="ARBA00022771"/>
    </source>
</evidence>
<evidence type="ECO:0000256" key="1">
    <source>
        <dbReference type="ARBA" id="ARBA00022723"/>
    </source>
</evidence>
<dbReference type="GO" id="GO:0008270">
    <property type="term" value="F:zinc ion binding"/>
    <property type="evidence" value="ECO:0007669"/>
    <property type="project" value="UniProtKB-KW"/>
</dbReference>
<dbReference type="InParanoid" id="A0A369JRD6"/>
<proteinExistence type="predicted"/>
<dbReference type="Pfam" id="PF01753">
    <property type="entry name" value="zf-MYND"/>
    <property type="match status" value="1"/>
</dbReference>
<dbReference type="AlphaFoldDB" id="A0A369JRD6"/>
<dbReference type="Proteomes" id="UP000076154">
    <property type="component" value="Unassembled WGS sequence"/>
</dbReference>
<keyword evidence="1" id="KW-0479">Metal-binding</keyword>
<dbReference type="EMBL" id="LUEZ02000046">
    <property type="protein sequence ID" value="RDB23892.1"/>
    <property type="molecule type" value="Genomic_DNA"/>
</dbReference>
<dbReference type="InterPro" id="IPR002893">
    <property type="entry name" value="Znf_MYND"/>
</dbReference>
<gene>
    <name evidence="6" type="ORF">Hypma_008890</name>
</gene>
<sequence length="378" mass="42140">MSTLSGSNPNVFSKKLRQLTIGDRLRVPSYDVDAMAWNAAWEKIAAAETPVLMSSATSDSVARRYGEASESMLTIYQSYYHRLCVLQLQLTAMATMSIAKGHIRVSPSTGFEDYRALCGDITLASLEKDNGAGFLKLLEVYLHDDISSVPKTPITFPYNGTFGIPLPSDKDAWHIVVLLDRDLYICFFLLYTLQPWICMPRPAPERMDKSSFSGDIDKQLMEMIKASVKPSQVKELKQVLRAGHAALIRCCESCGKAESTTRHMQCKNCAEAQNRRTSYCSRQCQKDDWQRHKQFCGKKMTPETARNTAIASHRNANINIDPSQIQIGPVVGGYKRSAALIAQVQMLNLSLDTDYSISSHFPMSLFCKDPCAPSAIKP</sequence>
<comment type="caution">
    <text evidence="6">The sequence shown here is derived from an EMBL/GenBank/DDBJ whole genome shotgun (WGS) entry which is preliminary data.</text>
</comment>
<keyword evidence="7" id="KW-1185">Reference proteome</keyword>
<feature type="domain" description="MYND-type" evidence="5">
    <location>
        <begin position="251"/>
        <end position="296"/>
    </location>
</feature>
<dbReference type="OrthoDB" id="265717at2759"/>
<protein>
    <recommendedName>
        <fullName evidence="5">MYND-type domain-containing protein</fullName>
    </recommendedName>
</protein>
<evidence type="ECO:0000256" key="3">
    <source>
        <dbReference type="ARBA" id="ARBA00022833"/>
    </source>
</evidence>
<evidence type="ECO:0000256" key="4">
    <source>
        <dbReference type="PROSITE-ProRule" id="PRU00134"/>
    </source>
</evidence>
<keyword evidence="3" id="KW-0862">Zinc</keyword>
<evidence type="ECO:0000313" key="7">
    <source>
        <dbReference type="Proteomes" id="UP000076154"/>
    </source>
</evidence>
<evidence type="ECO:0000313" key="6">
    <source>
        <dbReference type="EMBL" id="RDB23892.1"/>
    </source>
</evidence>